<dbReference type="InterPro" id="IPR038404">
    <property type="entry name" value="TRAP_DctP_sf"/>
</dbReference>
<dbReference type="CDD" id="cd13665">
    <property type="entry name" value="PBP2_TRAP_Dctp3_4"/>
    <property type="match status" value="1"/>
</dbReference>
<keyword evidence="1 2" id="KW-0732">Signal</keyword>
<protein>
    <submittedName>
        <fullName evidence="3">TRAP transporter substrate-binding protein</fullName>
    </submittedName>
</protein>
<comment type="caution">
    <text evidence="3">The sequence shown here is derived from an EMBL/GenBank/DDBJ whole genome shotgun (WGS) entry which is preliminary data.</text>
</comment>
<organism evidence="3 4">
    <name type="scientific">Piscinibacter koreensis</name>
    <dbReference type="NCBI Taxonomy" id="2742824"/>
    <lineage>
        <taxon>Bacteria</taxon>
        <taxon>Pseudomonadati</taxon>
        <taxon>Pseudomonadota</taxon>
        <taxon>Betaproteobacteria</taxon>
        <taxon>Burkholderiales</taxon>
        <taxon>Sphaerotilaceae</taxon>
        <taxon>Piscinibacter</taxon>
    </lineage>
</organism>
<name>A0A7Y6TY29_9BURK</name>
<dbReference type="Pfam" id="PF03480">
    <property type="entry name" value="DctP"/>
    <property type="match status" value="1"/>
</dbReference>
<dbReference type="AlphaFoldDB" id="A0A7Y6TY29"/>
<dbReference type="PANTHER" id="PTHR33376:SF15">
    <property type="entry name" value="BLL6794 PROTEIN"/>
    <property type="match status" value="1"/>
</dbReference>
<evidence type="ECO:0000313" key="3">
    <source>
        <dbReference type="EMBL" id="NUZ07700.1"/>
    </source>
</evidence>
<evidence type="ECO:0000256" key="2">
    <source>
        <dbReference type="SAM" id="SignalP"/>
    </source>
</evidence>
<feature type="signal peptide" evidence="2">
    <location>
        <begin position="1"/>
        <end position="24"/>
    </location>
</feature>
<dbReference type="Gene3D" id="3.40.190.170">
    <property type="entry name" value="Bacterial extracellular solute-binding protein, family 7"/>
    <property type="match status" value="1"/>
</dbReference>
<feature type="chain" id="PRO_5031000382" evidence="2">
    <location>
        <begin position="25"/>
        <end position="343"/>
    </location>
</feature>
<sequence length="343" mass="37042">MNLVRALRTALISAAIAVPLGASAQTVLRHSNWFPEGQVMRVKVIEPWIAEVAKVTNGRVKIETLPKVVGSVAGQFDVARDGQADIVVFSNGYTPGRFDVLEIGELPFLGDKPEVFGPALHRFYTKYAAQYGEYKGVVPLSVFVVAPPQLFNSKRPLRSAADFKGLKIRSNSQGTTQALTLLGAVPVSKPATETYELMSAGVLDGTVMPPESILPFKLVEQSNYATIIPGALTNSILTLAINEDKWKALSQVDRDAIAKISGDVFARNIGLAYIAGNEATWEAMRKAGKSIETANPAMVAEMKQLLKPMETAWAEKAKKRGVAQPDKLLEALRAEVVAVQAGR</sequence>
<reference evidence="3 4" key="1">
    <citation type="submission" date="2020-06" db="EMBL/GenBank/DDBJ databases">
        <title>Schlegella sp. ID0723 isolated from air conditioner.</title>
        <authorList>
            <person name="Kim D.Y."/>
            <person name="Kim D.-U."/>
        </authorList>
    </citation>
    <scope>NUCLEOTIDE SEQUENCE [LARGE SCALE GENOMIC DNA]</scope>
    <source>
        <strain evidence="3 4">ID0723</strain>
    </source>
</reference>
<evidence type="ECO:0000256" key="1">
    <source>
        <dbReference type="ARBA" id="ARBA00022729"/>
    </source>
</evidence>
<dbReference type="EMBL" id="JABWMJ010000009">
    <property type="protein sequence ID" value="NUZ07700.1"/>
    <property type="molecule type" value="Genomic_DNA"/>
</dbReference>
<dbReference type="PANTHER" id="PTHR33376">
    <property type="match status" value="1"/>
</dbReference>
<keyword evidence="4" id="KW-1185">Reference proteome</keyword>
<dbReference type="Proteomes" id="UP000529637">
    <property type="component" value="Unassembled WGS sequence"/>
</dbReference>
<evidence type="ECO:0000313" key="4">
    <source>
        <dbReference type="Proteomes" id="UP000529637"/>
    </source>
</evidence>
<accession>A0A7Y6TY29</accession>
<dbReference type="GO" id="GO:0055085">
    <property type="term" value="P:transmembrane transport"/>
    <property type="evidence" value="ECO:0007669"/>
    <property type="project" value="InterPro"/>
</dbReference>
<dbReference type="RefSeq" id="WP_176070551.1">
    <property type="nucleotide sequence ID" value="NZ_JABWMJ010000009.1"/>
</dbReference>
<dbReference type="NCBIfam" id="NF037995">
    <property type="entry name" value="TRAP_S1"/>
    <property type="match status" value="1"/>
</dbReference>
<proteinExistence type="predicted"/>
<gene>
    <name evidence="3" type="ORF">HQN59_18205</name>
</gene>
<dbReference type="InterPro" id="IPR018389">
    <property type="entry name" value="DctP_fam"/>
</dbReference>